<keyword evidence="3" id="KW-1185">Reference proteome</keyword>
<evidence type="ECO:0000259" key="2">
    <source>
        <dbReference type="PROSITE" id="PS50217"/>
    </source>
</evidence>
<dbReference type="SMART" id="SM00338">
    <property type="entry name" value="BRLZ"/>
    <property type="match status" value="1"/>
</dbReference>
<dbReference type="InterPro" id="IPR031106">
    <property type="entry name" value="C/EBP"/>
</dbReference>
<dbReference type="OrthoDB" id="6624782at2759"/>
<organism evidence="3 4">
    <name type="scientific">Sitophilus oryzae</name>
    <name type="common">Rice weevil</name>
    <name type="synonym">Curculio oryzae</name>
    <dbReference type="NCBI Taxonomy" id="7048"/>
    <lineage>
        <taxon>Eukaryota</taxon>
        <taxon>Metazoa</taxon>
        <taxon>Ecdysozoa</taxon>
        <taxon>Arthropoda</taxon>
        <taxon>Hexapoda</taxon>
        <taxon>Insecta</taxon>
        <taxon>Pterygota</taxon>
        <taxon>Neoptera</taxon>
        <taxon>Endopterygota</taxon>
        <taxon>Coleoptera</taxon>
        <taxon>Polyphaga</taxon>
        <taxon>Cucujiformia</taxon>
        <taxon>Curculionidae</taxon>
        <taxon>Dryophthorinae</taxon>
        <taxon>Sitophilus</taxon>
    </lineage>
</organism>
<dbReference type="RefSeq" id="XP_030763837.1">
    <property type="nucleotide sequence ID" value="XM_030907977.1"/>
</dbReference>
<evidence type="ECO:0000313" key="5">
    <source>
        <dbReference type="RefSeq" id="XP_030763838.1"/>
    </source>
</evidence>
<dbReference type="KEGG" id="soy:115888299"/>
<dbReference type="GeneID" id="115888299"/>
<dbReference type="GO" id="GO:0005634">
    <property type="term" value="C:nucleus"/>
    <property type="evidence" value="ECO:0007669"/>
    <property type="project" value="UniProtKB-ARBA"/>
</dbReference>
<feature type="compositionally biased region" description="Basic residues" evidence="1">
    <location>
        <begin position="412"/>
        <end position="427"/>
    </location>
</feature>
<evidence type="ECO:0000313" key="4">
    <source>
        <dbReference type="RefSeq" id="XP_030763837.1"/>
    </source>
</evidence>
<dbReference type="PROSITE" id="PS50217">
    <property type="entry name" value="BZIP"/>
    <property type="match status" value="1"/>
</dbReference>
<dbReference type="GO" id="GO:0000978">
    <property type="term" value="F:RNA polymerase II cis-regulatory region sequence-specific DNA binding"/>
    <property type="evidence" value="ECO:0007669"/>
    <property type="project" value="TreeGrafter"/>
</dbReference>
<feature type="region of interest" description="Disordered" evidence="1">
    <location>
        <begin position="46"/>
        <end position="67"/>
    </location>
</feature>
<dbReference type="PANTHER" id="PTHR23334">
    <property type="entry name" value="CCAAT/ENHANCER BINDING PROTEIN"/>
    <property type="match status" value="1"/>
</dbReference>
<evidence type="ECO:0000313" key="3">
    <source>
        <dbReference type="Proteomes" id="UP000504635"/>
    </source>
</evidence>
<dbReference type="GO" id="GO:0006351">
    <property type="term" value="P:DNA-templated transcription"/>
    <property type="evidence" value="ECO:0007669"/>
    <property type="project" value="InterPro"/>
</dbReference>
<feature type="region of interest" description="Disordered" evidence="1">
    <location>
        <begin position="332"/>
        <end position="463"/>
    </location>
</feature>
<dbReference type="InterPro" id="IPR004827">
    <property type="entry name" value="bZIP"/>
</dbReference>
<feature type="compositionally biased region" description="Basic and acidic residues" evidence="1">
    <location>
        <begin position="388"/>
        <end position="398"/>
    </location>
</feature>
<dbReference type="RefSeq" id="XP_030763838.1">
    <property type="nucleotide sequence ID" value="XM_030907978.1"/>
</dbReference>
<dbReference type="Proteomes" id="UP000504635">
    <property type="component" value="Unplaced"/>
</dbReference>
<sequence>MPIQLATMQQNDRTMDDRPLYITPALTPPGYDLGDFAEMESMQFVNPHDVNPPQRSDAGHSQQVSSKSLNMPQNVDIQLKMEEFGDLSGLLPAATTNANLIDCIDELNTPIFDKDPFDFFLQGSKLDDKMTTTTTPSSNDLKVKVEYNAHVYQWPSLQARAGHDPTSISVGAKHQEMFLYQPQANAHNNVFTYNNKTTTTPNNANPFMDPDIYRQPTALDSLSVNSNVKYSSSSNVPSPQDDQYSYISSSADEQQLGSPFDGHMDVKPKLNLMIDEFRFPIKEEASSTLNTPDVIDDVVNMGTEFNLLDLINNEDITILSTDEDLNSTLVCPTEISTPLSPPSTPSTAESKPSSPPAKRPRKRKTFFDEDDDEDYIPPTKRKSTVSLKEIDLNYADEHDSSEDDSDYEVRRKSPKKVKSTKPRGRPPKRTDSMSSECSKDSELSKYRELRDKNNEASRKSRLKRKVKELEYEKEADELHVKNIRLKAQVEELEKMVSTFRNNLFKILVNK</sequence>
<proteinExistence type="predicted"/>
<dbReference type="Pfam" id="PF07716">
    <property type="entry name" value="bZIP_2"/>
    <property type="match status" value="1"/>
</dbReference>
<dbReference type="Gene3D" id="1.20.5.170">
    <property type="match status" value="1"/>
</dbReference>
<gene>
    <name evidence="4 5" type="primary">LOC115888299</name>
</gene>
<feature type="domain" description="BZIP" evidence="2">
    <location>
        <begin position="443"/>
        <end position="506"/>
    </location>
</feature>
<dbReference type="InterPro" id="IPR046347">
    <property type="entry name" value="bZIP_sf"/>
</dbReference>
<protein>
    <submittedName>
        <fullName evidence="4 5">Uncharacterized protein LOC115888299 isoform X1</fullName>
    </submittedName>
</protein>
<accession>A0A6J2YKC6</accession>
<reference evidence="4 5" key="1">
    <citation type="submission" date="2025-04" db="UniProtKB">
        <authorList>
            <consortium name="RefSeq"/>
        </authorList>
    </citation>
    <scope>IDENTIFICATION</scope>
    <source>
        <tissue evidence="4 5">Gonads</tissue>
    </source>
</reference>
<dbReference type="SUPFAM" id="SSF57959">
    <property type="entry name" value="Leucine zipper domain"/>
    <property type="match status" value="1"/>
</dbReference>
<dbReference type="AlphaFoldDB" id="A0A6J2YKC6"/>
<name>A0A6J2YKC6_SITOR</name>
<feature type="compositionally biased region" description="Basic and acidic residues" evidence="1">
    <location>
        <begin position="437"/>
        <end position="458"/>
    </location>
</feature>
<dbReference type="PROSITE" id="PS00036">
    <property type="entry name" value="BZIP_BASIC"/>
    <property type="match status" value="1"/>
</dbReference>
<evidence type="ECO:0000256" key="1">
    <source>
        <dbReference type="SAM" id="MobiDB-lite"/>
    </source>
</evidence>
<dbReference type="GO" id="GO:0000981">
    <property type="term" value="F:DNA-binding transcription factor activity, RNA polymerase II-specific"/>
    <property type="evidence" value="ECO:0007669"/>
    <property type="project" value="TreeGrafter"/>
</dbReference>
<dbReference type="CDD" id="cd14813">
    <property type="entry name" value="bZIP_BmCbz-like"/>
    <property type="match status" value="1"/>
</dbReference>
<dbReference type="PANTHER" id="PTHR23334:SF72">
    <property type="entry name" value="PROTEIN MABIKI"/>
    <property type="match status" value="1"/>
</dbReference>